<evidence type="ECO:0000256" key="3">
    <source>
        <dbReference type="ARBA" id="ARBA00023163"/>
    </source>
</evidence>
<keyword evidence="3" id="KW-0804">Transcription</keyword>
<evidence type="ECO:0000256" key="5">
    <source>
        <dbReference type="SAM" id="MobiDB-lite"/>
    </source>
</evidence>
<keyword evidence="1" id="KW-0805">Transcription regulation</keyword>
<protein>
    <recommendedName>
        <fullName evidence="6">NAC domain-containing protein</fullName>
    </recommendedName>
</protein>
<dbReference type="InterPro" id="IPR036093">
    <property type="entry name" value="NAC_dom_sf"/>
</dbReference>
<evidence type="ECO:0000313" key="8">
    <source>
        <dbReference type="Proteomes" id="UP000008311"/>
    </source>
</evidence>
<dbReference type="STRING" id="3988.B9RIE3"/>
<dbReference type="EMBL" id="EQ973781">
    <property type="protein sequence ID" value="EEF48915.1"/>
    <property type="molecule type" value="Genomic_DNA"/>
</dbReference>
<feature type="compositionally biased region" description="Polar residues" evidence="5">
    <location>
        <begin position="497"/>
        <end position="515"/>
    </location>
</feature>
<dbReference type="PANTHER" id="PTHR31719:SF236">
    <property type="entry name" value="NAC DOMAIN-CONTAINING PROTEIN"/>
    <property type="match status" value="1"/>
</dbReference>
<keyword evidence="2" id="KW-0238">DNA-binding</keyword>
<evidence type="ECO:0000313" key="7">
    <source>
        <dbReference type="EMBL" id="EEF48915.1"/>
    </source>
</evidence>
<dbReference type="PROSITE" id="PS51005">
    <property type="entry name" value="NAC"/>
    <property type="match status" value="1"/>
</dbReference>
<dbReference type="eggNOG" id="ENOG502RZK3">
    <property type="taxonomic scope" value="Eukaryota"/>
</dbReference>
<dbReference type="Gene3D" id="2.170.150.80">
    <property type="entry name" value="NAC domain"/>
    <property type="match status" value="1"/>
</dbReference>
<dbReference type="PANTHER" id="PTHR31719">
    <property type="entry name" value="NAC TRANSCRIPTION FACTOR 56"/>
    <property type="match status" value="1"/>
</dbReference>
<organism evidence="7 8">
    <name type="scientific">Ricinus communis</name>
    <name type="common">Castor bean</name>
    <dbReference type="NCBI Taxonomy" id="3988"/>
    <lineage>
        <taxon>Eukaryota</taxon>
        <taxon>Viridiplantae</taxon>
        <taxon>Streptophyta</taxon>
        <taxon>Embryophyta</taxon>
        <taxon>Tracheophyta</taxon>
        <taxon>Spermatophyta</taxon>
        <taxon>Magnoliopsida</taxon>
        <taxon>eudicotyledons</taxon>
        <taxon>Gunneridae</taxon>
        <taxon>Pentapetalae</taxon>
        <taxon>rosids</taxon>
        <taxon>fabids</taxon>
        <taxon>Malpighiales</taxon>
        <taxon>Euphorbiaceae</taxon>
        <taxon>Acalyphoideae</taxon>
        <taxon>Acalypheae</taxon>
        <taxon>Ricinus</taxon>
    </lineage>
</organism>
<feature type="region of interest" description="Disordered" evidence="5">
    <location>
        <begin position="273"/>
        <end position="292"/>
    </location>
</feature>
<gene>
    <name evidence="7" type="ORF">RCOM_1578390</name>
</gene>
<feature type="domain" description="NAC" evidence="6">
    <location>
        <begin position="107"/>
        <end position="265"/>
    </location>
</feature>
<dbReference type="Pfam" id="PF02365">
    <property type="entry name" value="NAM"/>
    <property type="match status" value="1"/>
</dbReference>
<reference evidence="8" key="1">
    <citation type="journal article" date="2010" name="Nat. Biotechnol.">
        <title>Draft genome sequence of the oilseed species Ricinus communis.</title>
        <authorList>
            <person name="Chan A.P."/>
            <person name="Crabtree J."/>
            <person name="Zhao Q."/>
            <person name="Lorenzi H."/>
            <person name="Orvis J."/>
            <person name="Puiu D."/>
            <person name="Melake-Berhan A."/>
            <person name="Jones K.M."/>
            <person name="Redman J."/>
            <person name="Chen G."/>
            <person name="Cahoon E.B."/>
            <person name="Gedil M."/>
            <person name="Stanke M."/>
            <person name="Haas B.J."/>
            <person name="Wortman J.R."/>
            <person name="Fraser-Liggett C.M."/>
            <person name="Ravel J."/>
            <person name="Rabinowicz P.D."/>
        </authorList>
    </citation>
    <scope>NUCLEOTIDE SEQUENCE [LARGE SCALE GENOMIC DNA]</scope>
    <source>
        <strain evidence="8">cv. Hale</strain>
    </source>
</reference>
<dbReference type="GO" id="GO:0003677">
    <property type="term" value="F:DNA binding"/>
    <property type="evidence" value="ECO:0007669"/>
    <property type="project" value="UniProtKB-KW"/>
</dbReference>
<feature type="compositionally biased region" description="Acidic residues" evidence="5">
    <location>
        <begin position="279"/>
        <end position="292"/>
    </location>
</feature>
<dbReference type="GO" id="GO:0006355">
    <property type="term" value="P:regulation of DNA-templated transcription"/>
    <property type="evidence" value="ECO:0007669"/>
    <property type="project" value="InterPro"/>
</dbReference>
<proteinExistence type="predicted"/>
<evidence type="ECO:0000256" key="1">
    <source>
        <dbReference type="ARBA" id="ARBA00023015"/>
    </source>
</evidence>
<name>B9RIE3_RICCO</name>
<dbReference type="SUPFAM" id="SSF101941">
    <property type="entry name" value="NAC domain"/>
    <property type="match status" value="1"/>
</dbReference>
<dbReference type="Proteomes" id="UP000008311">
    <property type="component" value="Unassembled WGS sequence"/>
</dbReference>
<evidence type="ECO:0000259" key="6">
    <source>
        <dbReference type="PROSITE" id="PS51005"/>
    </source>
</evidence>
<evidence type="ECO:0000256" key="4">
    <source>
        <dbReference type="ARBA" id="ARBA00023242"/>
    </source>
</evidence>
<keyword evidence="4" id="KW-0539">Nucleus</keyword>
<dbReference type="InParanoid" id="B9RIE3"/>
<evidence type="ECO:0000256" key="2">
    <source>
        <dbReference type="ARBA" id="ARBA00023125"/>
    </source>
</evidence>
<keyword evidence="8" id="KW-1185">Reference proteome</keyword>
<feature type="region of interest" description="Disordered" evidence="5">
    <location>
        <begin position="496"/>
        <end position="522"/>
    </location>
</feature>
<dbReference type="AlphaFoldDB" id="B9RIE3"/>
<dbReference type="InterPro" id="IPR003441">
    <property type="entry name" value="NAC-dom"/>
</dbReference>
<accession>B9RIE3</accession>
<sequence>MEVVHGDQTTLLNASVPAAHGATTTTSRLAFQNSSLTLPPPCKTLTSATSPNPEAPPEVKPPILQTLSELPLAPYDSMESSRTGSTASGSESLPFLEENDLEFFDSFPAGYRFCPSDEELIIHYLRRKVHDQILPPNKIISLDLYNFNPEFLAEKYANYGENEWYFFTPRAKKYKNGNRPRRSADGGYWKATGADKEIKCRDIVVGFRKALVFYTGKPPSGVKTNWIMHEYRVDKPPPLRKRKRDDGTDDNMTLDDWVLCRIYKKSEKPNVRIRKAEEPDMQLDDNEDEDMDGDVRADDIVVHPDYNTDSPNFGLDYVYSDHLPIDDSLFTGFSDQLQLPSFSFGGGEVGGAARASYGGAARASYGGAARASYGGAPTTSYGGAPTTSYGGAATTNYGLPTTEAATNYVTRSGYGYGIPYGSNGDGMMVPPLQMNNTLTSRYLKENFFDYGIPQDGWYHNANANANGNANAALQHHQPDDPNASNMVSLEKIFPRVNLQSRQNQNGEPSDSSQQQHGDKYYK</sequence>